<evidence type="ECO:0000259" key="3">
    <source>
        <dbReference type="Pfam" id="PF13476"/>
    </source>
</evidence>
<feature type="coiled-coil region" evidence="1">
    <location>
        <begin position="166"/>
        <end position="225"/>
    </location>
</feature>
<dbReference type="InterPro" id="IPR038729">
    <property type="entry name" value="Rad50/SbcC_AAA"/>
</dbReference>
<name>A0A9D1XCY0_9FIRM</name>
<feature type="coiled-coil region" evidence="1">
    <location>
        <begin position="317"/>
        <end position="351"/>
    </location>
</feature>
<feature type="transmembrane region" description="Helical" evidence="2">
    <location>
        <begin position="279"/>
        <end position="299"/>
    </location>
</feature>
<dbReference type="PANTHER" id="PTHR41259">
    <property type="entry name" value="DOUBLE-STRAND BREAK REPAIR RAD50 ATPASE, PUTATIVE-RELATED"/>
    <property type="match status" value="1"/>
</dbReference>
<comment type="caution">
    <text evidence="4">The sequence shown here is derived from an EMBL/GenBank/DDBJ whole genome shotgun (WGS) entry which is preliminary data.</text>
</comment>
<keyword evidence="2" id="KW-0472">Membrane</keyword>
<dbReference type="EMBL" id="DXEK01000104">
    <property type="protein sequence ID" value="HIX77184.1"/>
    <property type="molecule type" value="Genomic_DNA"/>
</dbReference>
<evidence type="ECO:0000256" key="1">
    <source>
        <dbReference type="SAM" id="Coils"/>
    </source>
</evidence>
<gene>
    <name evidence="4" type="ORF">H9734_06280</name>
</gene>
<keyword evidence="1" id="KW-0175">Coiled coil</keyword>
<dbReference type="Proteomes" id="UP000886890">
    <property type="component" value="Unassembled WGS sequence"/>
</dbReference>
<dbReference type="GO" id="GO:0006302">
    <property type="term" value="P:double-strand break repair"/>
    <property type="evidence" value="ECO:0007669"/>
    <property type="project" value="InterPro"/>
</dbReference>
<dbReference type="AlphaFoldDB" id="A0A9D1XCY0"/>
<feature type="domain" description="Rad50/SbcC-type AAA" evidence="3">
    <location>
        <begin position="5"/>
        <end position="220"/>
    </location>
</feature>
<dbReference type="InterPro" id="IPR027417">
    <property type="entry name" value="P-loop_NTPase"/>
</dbReference>
<dbReference type="Pfam" id="PF13476">
    <property type="entry name" value="AAA_23"/>
    <property type="match status" value="1"/>
</dbReference>
<dbReference type="Gene3D" id="3.40.50.300">
    <property type="entry name" value="P-loop containing nucleotide triphosphate hydrolases"/>
    <property type="match status" value="2"/>
</dbReference>
<keyword evidence="2" id="KW-1133">Transmembrane helix</keyword>
<evidence type="ECO:0000256" key="2">
    <source>
        <dbReference type="SAM" id="Phobius"/>
    </source>
</evidence>
<sequence length="510" mass="59442">MRLKKLSLSNFGRFRGETLELKDGINVIYGENESGKSTIHTFIRSMLFGMKRGRGRAAGNDEYSRYEPWENSSWYQGRLEFSSGDKEFRLTRNFASREKSEELVCLTDGEVLSVEDGDLSMLLAGISENVYENTVSVGQLKARTGDALAQELRNYMANYQGSSDGSLNVAEALASLKKKRKELEQEIEQQQKTGEEEKQQLYSRLSYVEQDCREAKEKLESAEAERKYEMFDREISPQEVRKQKERFLNKRKWGVACGVVAVFLTILCVMQFFRVSSLFNRLALGAAVFALFFIIYWMVRHTREDDPDIEEPEQQKIRKMNWNVEYLEREVRQKEVQYQNLREEYEEFCASLTIPKEKQENVAAVTLAMETIEKISRQQQSRVGIRLRQSVSEILSELTDGKYRQISMDDDLKIGLHSENYYVPLEKTSRGTMEQVYFALRMAVMDILCSEEEMPVLLDETFAMYDEYRLERALTWLAKKKGQVVIFTCQKREEQTLDRLGIPYHKVDLS</sequence>
<proteinExistence type="predicted"/>
<organism evidence="4 5">
    <name type="scientific">Candidatus Fusicatenibacter merdavium</name>
    <dbReference type="NCBI Taxonomy" id="2838600"/>
    <lineage>
        <taxon>Bacteria</taxon>
        <taxon>Bacillati</taxon>
        <taxon>Bacillota</taxon>
        <taxon>Clostridia</taxon>
        <taxon>Lachnospirales</taxon>
        <taxon>Lachnospiraceae</taxon>
        <taxon>Fusicatenibacter</taxon>
    </lineage>
</organism>
<evidence type="ECO:0000313" key="5">
    <source>
        <dbReference type="Proteomes" id="UP000886890"/>
    </source>
</evidence>
<dbReference type="SUPFAM" id="SSF52540">
    <property type="entry name" value="P-loop containing nucleoside triphosphate hydrolases"/>
    <property type="match status" value="1"/>
</dbReference>
<protein>
    <submittedName>
        <fullName evidence="4">AAA family ATPase</fullName>
    </submittedName>
</protein>
<feature type="transmembrane region" description="Helical" evidence="2">
    <location>
        <begin position="253"/>
        <end position="273"/>
    </location>
</feature>
<evidence type="ECO:0000313" key="4">
    <source>
        <dbReference type="EMBL" id="HIX77184.1"/>
    </source>
</evidence>
<dbReference type="GO" id="GO:0016887">
    <property type="term" value="F:ATP hydrolysis activity"/>
    <property type="evidence" value="ECO:0007669"/>
    <property type="project" value="InterPro"/>
</dbReference>
<reference evidence="4" key="1">
    <citation type="journal article" date="2021" name="PeerJ">
        <title>Extensive microbial diversity within the chicken gut microbiome revealed by metagenomics and culture.</title>
        <authorList>
            <person name="Gilroy R."/>
            <person name="Ravi A."/>
            <person name="Getino M."/>
            <person name="Pursley I."/>
            <person name="Horton D.L."/>
            <person name="Alikhan N.F."/>
            <person name="Baker D."/>
            <person name="Gharbi K."/>
            <person name="Hall N."/>
            <person name="Watson M."/>
            <person name="Adriaenssens E.M."/>
            <person name="Foster-Nyarko E."/>
            <person name="Jarju S."/>
            <person name="Secka A."/>
            <person name="Antonio M."/>
            <person name="Oren A."/>
            <person name="Chaudhuri R.R."/>
            <person name="La Ragione R."/>
            <person name="Hildebrand F."/>
            <person name="Pallen M.J."/>
        </authorList>
    </citation>
    <scope>NUCLEOTIDE SEQUENCE</scope>
    <source>
        <strain evidence="4">CHK183-1962</strain>
    </source>
</reference>
<accession>A0A9D1XCY0</accession>
<reference evidence="4" key="2">
    <citation type="submission" date="2021-04" db="EMBL/GenBank/DDBJ databases">
        <authorList>
            <person name="Gilroy R."/>
        </authorList>
    </citation>
    <scope>NUCLEOTIDE SEQUENCE</scope>
    <source>
        <strain evidence="4">CHK183-1962</strain>
    </source>
</reference>
<dbReference type="PANTHER" id="PTHR41259:SF1">
    <property type="entry name" value="DOUBLE-STRAND BREAK REPAIR RAD50 ATPASE, PUTATIVE-RELATED"/>
    <property type="match status" value="1"/>
</dbReference>
<keyword evidence="2" id="KW-0812">Transmembrane</keyword>